<dbReference type="OrthoDB" id="2409189at2759"/>
<gene>
    <name evidence="2" type="ORF">RCL2_000713600</name>
</gene>
<accession>A0A8H3L411</accession>
<dbReference type="Pfam" id="PF25273">
    <property type="entry name" value="DUF7869"/>
    <property type="match status" value="1"/>
</dbReference>
<evidence type="ECO:0000259" key="1">
    <source>
        <dbReference type="Pfam" id="PF25273"/>
    </source>
</evidence>
<comment type="caution">
    <text evidence="2">The sequence shown here is derived from an EMBL/GenBank/DDBJ whole genome shotgun (WGS) entry which is preliminary data.</text>
</comment>
<name>A0A8H3L411_9GLOM</name>
<evidence type="ECO:0000313" key="2">
    <source>
        <dbReference type="EMBL" id="GES79841.1"/>
    </source>
</evidence>
<evidence type="ECO:0000313" key="3">
    <source>
        <dbReference type="Proteomes" id="UP000615446"/>
    </source>
</evidence>
<reference evidence="2" key="1">
    <citation type="submission" date="2019-10" db="EMBL/GenBank/DDBJ databases">
        <title>Conservation and host-specific expression of non-tandemly repeated heterogenous ribosome RNA gene in arbuscular mycorrhizal fungi.</title>
        <authorList>
            <person name="Maeda T."/>
            <person name="Kobayashi Y."/>
            <person name="Nakagawa T."/>
            <person name="Ezawa T."/>
            <person name="Yamaguchi K."/>
            <person name="Bino T."/>
            <person name="Nishimoto Y."/>
            <person name="Shigenobu S."/>
            <person name="Kawaguchi M."/>
        </authorList>
    </citation>
    <scope>NUCLEOTIDE SEQUENCE</scope>
    <source>
        <strain evidence="2">HR1</strain>
    </source>
</reference>
<feature type="domain" description="DUF7869" evidence="1">
    <location>
        <begin position="432"/>
        <end position="588"/>
    </location>
</feature>
<protein>
    <recommendedName>
        <fullName evidence="1">DUF7869 domain-containing protein</fullName>
    </recommendedName>
</protein>
<dbReference type="AlphaFoldDB" id="A0A8H3L411"/>
<sequence>MTSTTSTSNKNHHLFDSIFAETHSELSNIQDQIQELRFIYQSNESNSTVIPYEGESLLVELVIEPISIELEAALNEPINEPTLNDDQINKFKQIYSKNKIEDSTNQDEDSLANIKINQKDEEAQIKKLQTVICCKEKCLQNKVAHENALKNYQNFQTFNNSQKDMFILGVLSATARNEMITISKKRQRLDNNYVFEGMQICSTAFLTIYGIGEKYWRNIRNHYSQQGISPRVHKLTGRLRRHFQRDTLLVTFLPASESYSSLYRLYTSTIEDLDQKIIHLTTFWRIWNKYIPEIKFLSPRSDLCFKCKEYRFKLQREQNSEIQVAEWNNHFLWAQKEREYYRNCIQASKIFLKQQSNFPEYLRPNNPNSFNFENHISWDYAEQVKIPFSSQQEGSIYFKSLYNIQVFGICEDAFPIQRNYLIKEEESIGKGANAVISLVHNYFTLYGMGETELVIHADNCAGQNKNNAMIMYLAWRVACGLHTKITYSFMVAGHTKFSPDRFFGLFKLKLRKSDVDNLDDLVNVVENSTLGGYNRAQTIFNKNGDRVVHFYNWTEYLLKFFKTIPNILKYHHFTFHMNNVGKVEIKEKVDGNTQIIDIKKDNDIMGFPREIFPEKLSAKRQWYLYEQVRQHIRDSQKQDEYCPLPNIEKPKSN</sequence>
<proteinExistence type="predicted"/>
<organism evidence="2 3">
    <name type="scientific">Rhizophagus clarus</name>
    <dbReference type="NCBI Taxonomy" id="94130"/>
    <lineage>
        <taxon>Eukaryota</taxon>
        <taxon>Fungi</taxon>
        <taxon>Fungi incertae sedis</taxon>
        <taxon>Mucoromycota</taxon>
        <taxon>Glomeromycotina</taxon>
        <taxon>Glomeromycetes</taxon>
        <taxon>Glomerales</taxon>
        <taxon>Glomeraceae</taxon>
        <taxon>Rhizophagus</taxon>
    </lineage>
</organism>
<dbReference type="Proteomes" id="UP000615446">
    <property type="component" value="Unassembled WGS sequence"/>
</dbReference>
<dbReference type="EMBL" id="BLAL01000045">
    <property type="protein sequence ID" value="GES79841.1"/>
    <property type="molecule type" value="Genomic_DNA"/>
</dbReference>
<dbReference type="PANTHER" id="PTHR34415:SF1">
    <property type="entry name" value="INTEGRASE CATALYTIC DOMAIN-CONTAINING PROTEIN"/>
    <property type="match status" value="1"/>
</dbReference>
<dbReference type="PANTHER" id="PTHR34415">
    <property type="entry name" value="INTEGRASE CATALYTIC DOMAIN-CONTAINING PROTEIN"/>
    <property type="match status" value="1"/>
</dbReference>
<dbReference type="InterPro" id="IPR057191">
    <property type="entry name" value="DUF7869"/>
</dbReference>